<dbReference type="SFLD" id="SFLDG01095">
    <property type="entry name" value="Uncharacterised_Radical_SAM_Su"/>
    <property type="match status" value="1"/>
</dbReference>
<keyword evidence="3" id="KW-0479">Metal-binding</keyword>
<dbReference type="InterPro" id="IPR007197">
    <property type="entry name" value="rSAM"/>
</dbReference>
<protein>
    <submittedName>
        <fullName evidence="7">Oxygen-independent coproporphyrinogen III oxidase</fullName>
        <ecNumber evidence="7">1.-.-.-</ecNumber>
    </submittedName>
</protein>
<dbReference type="GO" id="GO:0051536">
    <property type="term" value="F:iron-sulfur cluster binding"/>
    <property type="evidence" value="ECO:0007669"/>
    <property type="project" value="UniProtKB-KW"/>
</dbReference>
<sequence length="346" mass="40527">MINISRGIIRIEASGRILSLDADGRMMYYNDGYYTYRRTLMNDVIRMRANKFKILNEREKIDVINEFYDILNNTNEGYLPRIEDGYSFLVNESKKLFNIYNGKIPVVPPDRYHSLYIRITNGCPWNRCTFCSLYKDVKYGFNKYLCDQIKALKDYFKNSMESRTGIFLGDANAIGINKNILFKDIKIIKEHFDMPFYAFSDSFTSPLNTGYDDLINLKNHGFKMIYIGLESASRSVLKFFNKNLSIETTKRYINMIKDSGINLGIIIMDIKGDLYKSHVRETSRFIKSLNLDKDDILYISRLIPGFELREHAYYNDVSLTGSNESIEKFIETDARISRYNIREALY</sequence>
<dbReference type="InParanoid" id="Q6KYZ1"/>
<evidence type="ECO:0000259" key="6">
    <source>
        <dbReference type="PROSITE" id="PS51918"/>
    </source>
</evidence>
<dbReference type="SFLD" id="SFLDS00029">
    <property type="entry name" value="Radical_SAM"/>
    <property type="match status" value="1"/>
</dbReference>
<dbReference type="InterPro" id="IPR006638">
    <property type="entry name" value="Elp3/MiaA/NifB-like_rSAM"/>
</dbReference>
<dbReference type="PROSITE" id="PS51918">
    <property type="entry name" value="RADICAL_SAM"/>
    <property type="match status" value="1"/>
</dbReference>
<name>Q6KYZ1_PICTO</name>
<dbReference type="EC" id="1.-.-.-" evidence="7"/>
<dbReference type="InterPro" id="IPR051198">
    <property type="entry name" value="BchE-like"/>
</dbReference>
<dbReference type="Pfam" id="PF04055">
    <property type="entry name" value="Radical_SAM"/>
    <property type="match status" value="1"/>
</dbReference>
<reference evidence="7 8" key="1">
    <citation type="journal article" date="2004" name="Proc. Natl. Acad. Sci. U.S.A.">
        <title>Genome sequence of Picrophilus torridus and its implications for life around pH 0.</title>
        <authorList>
            <person name="Futterer O."/>
            <person name="Angelov A."/>
            <person name="Liesegang H."/>
            <person name="Gottschalk G."/>
            <person name="Schleper C."/>
            <person name="Schepers B."/>
            <person name="Dock C."/>
            <person name="Antranikian G."/>
            <person name="Liebl W."/>
        </authorList>
    </citation>
    <scope>NUCLEOTIDE SEQUENCE [LARGE SCALE GENOMIC DNA]</scope>
    <source>
        <strain evidence="8">ATCC 700027 / DSM 9790 / JCM 10055 / NBRC 100828</strain>
    </source>
</reference>
<dbReference type="InterPro" id="IPR058240">
    <property type="entry name" value="rSAM_sf"/>
</dbReference>
<dbReference type="Gene3D" id="3.80.30.20">
    <property type="entry name" value="tm_1862 like domain"/>
    <property type="match status" value="1"/>
</dbReference>
<dbReference type="SMART" id="SM00729">
    <property type="entry name" value="Elp3"/>
    <property type="match status" value="1"/>
</dbReference>
<dbReference type="eggNOG" id="arCOG01363">
    <property type="taxonomic scope" value="Archaea"/>
</dbReference>
<evidence type="ECO:0000256" key="1">
    <source>
        <dbReference type="ARBA" id="ARBA00001966"/>
    </source>
</evidence>
<organism evidence="7 8">
    <name type="scientific">Picrophilus torridus (strain ATCC 700027 / DSM 9790 / JCM 10055 / NBRC 100828 / KAW 2/3)</name>
    <dbReference type="NCBI Taxonomy" id="1122961"/>
    <lineage>
        <taxon>Archaea</taxon>
        <taxon>Methanobacteriati</taxon>
        <taxon>Thermoplasmatota</taxon>
        <taxon>Thermoplasmata</taxon>
        <taxon>Thermoplasmatales</taxon>
        <taxon>Picrophilaceae</taxon>
        <taxon>Picrophilus</taxon>
    </lineage>
</organism>
<dbReference type="PANTHER" id="PTHR43409">
    <property type="entry name" value="ANAEROBIC MAGNESIUM-PROTOPORPHYRIN IX MONOMETHYL ESTER CYCLASE-RELATED"/>
    <property type="match status" value="1"/>
</dbReference>
<keyword evidence="4" id="KW-0408">Iron</keyword>
<dbReference type="OrthoDB" id="2305at2157"/>
<dbReference type="GO" id="GO:0046872">
    <property type="term" value="F:metal ion binding"/>
    <property type="evidence" value="ECO:0007669"/>
    <property type="project" value="UniProtKB-KW"/>
</dbReference>
<evidence type="ECO:0000256" key="3">
    <source>
        <dbReference type="ARBA" id="ARBA00022723"/>
    </source>
</evidence>
<evidence type="ECO:0000256" key="4">
    <source>
        <dbReference type="ARBA" id="ARBA00023004"/>
    </source>
</evidence>
<proteinExistence type="predicted"/>
<evidence type="ECO:0000313" key="7">
    <source>
        <dbReference type="EMBL" id="AAT44061.1"/>
    </source>
</evidence>
<evidence type="ECO:0000256" key="5">
    <source>
        <dbReference type="ARBA" id="ARBA00023014"/>
    </source>
</evidence>
<dbReference type="CDD" id="cd01335">
    <property type="entry name" value="Radical_SAM"/>
    <property type="match status" value="1"/>
</dbReference>
<dbReference type="PANTHER" id="PTHR43409:SF4">
    <property type="entry name" value="RADICAL SAM SUPERFAMILY PROTEIN"/>
    <property type="match status" value="1"/>
</dbReference>
<dbReference type="KEGG" id="pto:PTO1476"/>
<dbReference type="SUPFAM" id="SSF102114">
    <property type="entry name" value="Radical SAM enzymes"/>
    <property type="match status" value="1"/>
</dbReference>
<dbReference type="AlphaFoldDB" id="Q6KYZ1"/>
<evidence type="ECO:0000256" key="2">
    <source>
        <dbReference type="ARBA" id="ARBA00022691"/>
    </source>
</evidence>
<dbReference type="RefSeq" id="WP_011178277.1">
    <property type="nucleotide sequence ID" value="NC_005877.1"/>
</dbReference>
<feature type="domain" description="Radical SAM core" evidence="6">
    <location>
        <begin position="109"/>
        <end position="342"/>
    </location>
</feature>
<dbReference type="HOGENOM" id="CLU_775993_0_0_2"/>
<keyword evidence="5" id="KW-0411">Iron-sulfur</keyword>
<evidence type="ECO:0000313" key="8">
    <source>
        <dbReference type="Proteomes" id="UP000000438"/>
    </source>
</evidence>
<comment type="cofactor">
    <cofactor evidence="1">
        <name>[4Fe-4S] cluster</name>
        <dbReference type="ChEBI" id="CHEBI:49883"/>
    </cofactor>
</comment>
<dbReference type="EMBL" id="AE017261">
    <property type="protein sequence ID" value="AAT44061.1"/>
    <property type="molecule type" value="Genomic_DNA"/>
</dbReference>
<dbReference type="Proteomes" id="UP000000438">
    <property type="component" value="Chromosome"/>
</dbReference>
<dbReference type="PaxDb" id="263820-PTO1476"/>
<dbReference type="GO" id="GO:0016491">
    <property type="term" value="F:oxidoreductase activity"/>
    <property type="evidence" value="ECO:0007669"/>
    <property type="project" value="UniProtKB-KW"/>
</dbReference>
<dbReference type="SFLD" id="SFLDG01082">
    <property type="entry name" value="B12-binding_domain_containing"/>
    <property type="match status" value="1"/>
</dbReference>
<gene>
    <name evidence="7" type="ordered locus">PTO1476</name>
</gene>
<dbReference type="InterPro" id="IPR023404">
    <property type="entry name" value="rSAM_horseshoe"/>
</dbReference>
<keyword evidence="2" id="KW-0949">S-adenosyl-L-methionine</keyword>
<dbReference type="STRING" id="263820.PTO1476"/>
<accession>Q6KYZ1</accession>
<dbReference type="GeneID" id="2844683"/>
<keyword evidence="7" id="KW-0560">Oxidoreductase</keyword>